<evidence type="ECO:0000256" key="4">
    <source>
        <dbReference type="ARBA" id="ARBA00022989"/>
    </source>
</evidence>
<evidence type="ECO:0000256" key="3">
    <source>
        <dbReference type="ARBA" id="ARBA00022692"/>
    </source>
</evidence>
<dbReference type="PANTHER" id="PTHR12560:SF0">
    <property type="entry name" value="LD18904P"/>
    <property type="match status" value="1"/>
</dbReference>
<dbReference type="Pfam" id="PF03798">
    <property type="entry name" value="TRAM_LAG1_CLN8"/>
    <property type="match status" value="1"/>
</dbReference>
<evidence type="ECO:0000256" key="5">
    <source>
        <dbReference type="ARBA" id="ARBA00023136"/>
    </source>
</evidence>
<dbReference type="Proteomes" id="UP000193642">
    <property type="component" value="Unassembled WGS sequence"/>
</dbReference>
<dbReference type="AlphaFoldDB" id="A0A1Y2B748"/>
<dbReference type="InterPro" id="IPR016439">
    <property type="entry name" value="Lag1/Lac1-like"/>
</dbReference>
<dbReference type="PANTHER" id="PTHR12560">
    <property type="entry name" value="LONGEVITY ASSURANCE FACTOR 1 LAG1"/>
    <property type="match status" value="1"/>
</dbReference>
<organism evidence="9 10">
    <name type="scientific">Rhizoclosmatium globosum</name>
    <dbReference type="NCBI Taxonomy" id="329046"/>
    <lineage>
        <taxon>Eukaryota</taxon>
        <taxon>Fungi</taxon>
        <taxon>Fungi incertae sedis</taxon>
        <taxon>Chytridiomycota</taxon>
        <taxon>Chytridiomycota incertae sedis</taxon>
        <taxon>Chytridiomycetes</taxon>
        <taxon>Chytridiales</taxon>
        <taxon>Chytriomycetaceae</taxon>
        <taxon>Rhizoclosmatium</taxon>
    </lineage>
</organism>
<dbReference type="GO" id="GO:0050291">
    <property type="term" value="F:sphingosine N-acyltransferase activity"/>
    <property type="evidence" value="ECO:0007669"/>
    <property type="project" value="InterPro"/>
</dbReference>
<feature type="transmembrane region" description="Helical" evidence="7">
    <location>
        <begin position="108"/>
        <end position="127"/>
    </location>
</feature>
<evidence type="ECO:0000259" key="8">
    <source>
        <dbReference type="PROSITE" id="PS50922"/>
    </source>
</evidence>
<feature type="domain" description="TLC" evidence="8">
    <location>
        <begin position="1"/>
        <end position="140"/>
    </location>
</feature>
<keyword evidence="10" id="KW-1185">Reference proteome</keyword>
<accession>A0A1Y2B748</accession>
<keyword evidence="5 6" id="KW-0472">Membrane</keyword>
<dbReference type="GO" id="GO:0046513">
    <property type="term" value="P:ceramide biosynthetic process"/>
    <property type="evidence" value="ECO:0007669"/>
    <property type="project" value="InterPro"/>
</dbReference>
<comment type="subcellular location">
    <subcellularLocation>
        <location evidence="1">Membrane</location>
        <topology evidence="1">Multi-pass membrane protein</topology>
    </subcellularLocation>
</comment>
<keyword evidence="4 7" id="KW-1133">Transmembrane helix</keyword>
<name>A0A1Y2B748_9FUNG</name>
<protein>
    <submittedName>
        <fullName evidence="9">Longevity-assurance protein</fullName>
    </submittedName>
</protein>
<dbReference type="EMBL" id="MCGO01000082">
    <property type="protein sequence ID" value="ORY30506.1"/>
    <property type="molecule type" value="Genomic_DNA"/>
</dbReference>
<feature type="transmembrane region" description="Helical" evidence="7">
    <location>
        <begin position="67"/>
        <end position="88"/>
    </location>
</feature>
<dbReference type="SMART" id="SM00724">
    <property type="entry name" value="TLC"/>
    <property type="match status" value="1"/>
</dbReference>
<keyword evidence="3 6" id="KW-0812">Transmembrane</keyword>
<reference evidence="9 10" key="1">
    <citation type="submission" date="2016-07" db="EMBL/GenBank/DDBJ databases">
        <title>Pervasive Adenine N6-methylation of Active Genes in Fungi.</title>
        <authorList>
            <consortium name="DOE Joint Genome Institute"/>
            <person name="Mondo S.J."/>
            <person name="Dannebaum R.O."/>
            <person name="Kuo R.C."/>
            <person name="Labutti K."/>
            <person name="Haridas S."/>
            <person name="Kuo A."/>
            <person name="Salamov A."/>
            <person name="Ahrendt S.R."/>
            <person name="Lipzen A."/>
            <person name="Sullivan W."/>
            <person name="Andreopoulos W.B."/>
            <person name="Clum A."/>
            <person name="Lindquist E."/>
            <person name="Daum C."/>
            <person name="Ramamoorthy G.K."/>
            <person name="Gryganskyi A."/>
            <person name="Culley D."/>
            <person name="Magnuson J.K."/>
            <person name="James T.Y."/>
            <person name="O'Malley M.A."/>
            <person name="Stajich J.E."/>
            <person name="Spatafora J.W."/>
            <person name="Visel A."/>
            <person name="Grigoriev I.V."/>
        </authorList>
    </citation>
    <scope>NUCLEOTIDE SEQUENCE [LARGE SCALE GENOMIC DNA]</scope>
    <source>
        <strain evidence="9 10">JEL800</strain>
    </source>
</reference>
<evidence type="ECO:0000256" key="2">
    <source>
        <dbReference type="ARBA" id="ARBA00009808"/>
    </source>
</evidence>
<dbReference type="GO" id="GO:0016020">
    <property type="term" value="C:membrane"/>
    <property type="evidence" value="ECO:0007669"/>
    <property type="project" value="UniProtKB-SubCell"/>
</dbReference>
<evidence type="ECO:0000256" key="7">
    <source>
        <dbReference type="SAM" id="Phobius"/>
    </source>
</evidence>
<comment type="similarity">
    <text evidence="2">Belongs to the sphingosine N-acyltransferase family.</text>
</comment>
<comment type="caution">
    <text evidence="9">The sequence shown here is derived from an EMBL/GenBank/DDBJ whole genome shotgun (WGS) entry which is preliminary data.</text>
</comment>
<dbReference type="InterPro" id="IPR006634">
    <property type="entry name" value="TLC-dom"/>
</dbReference>
<evidence type="ECO:0000313" key="9">
    <source>
        <dbReference type="EMBL" id="ORY30506.1"/>
    </source>
</evidence>
<dbReference type="PROSITE" id="PS50922">
    <property type="entry name" value="TLC"/>
    <property type="match status" value="1"/>
</dbReference>
<evidence type="ECO:0000256" key="1">
    <source>
        <dbReference type="ARBA" id="ARBA00004141"/>
    </source>
</evidence>
<sequence>MSHPKQSDFWAVVVHHISTVSVMAASYAFGFTRIGVIILLLHDCSDPIMEFAKCSLYLKKQKTADNFFTLFAIVFLLTRNVLFPYVIYCAHEHSILEDGTRMPRGFSFWGDFCLGCLWVLAVLNMYWGYLIVKIAVKTIVTGEVEGDIREEDD</sequence>
<dbReference type="OrthoDB" id="537032at2759"/>
<gene>
    <name evidence="9" type="ORF">BCR33DRAFT_724319</name>
</gene>
<feature type="transmembrane region" description="Helical" evidence="7">
    <location>
        <begin position="20"/>
        <end position="41"/>
    </location>
</feature>
<proteinExistence type="inferred from homology"/>
<evidence type="ECO:0000313" key="10">
    <source>
        <dbReference type="Proteomes" id="UP000193642"/>
    </source>
</evidence>
<dbReference type="STRING" id="329046.A0A1Y2B748"/>
<evidence type="ECO:0000256" key="6">
    <source>
        <dbReference type="PROSITE-ProRule" id="PRU00205"/>
    </source>
</evidence>